<name>A0A938XXM8_9FIRM</name>
<sequence length="687" mass="81409">MLKVKKAVLDYLEREETDYAILINGEWGSGKTYYWKNNLQTEINDEGYESIYVSLYGVTSLSEIGRKIFLSKMEDGLLSKLSGKLDDIGGEKINKLKEKGFELTKTLINVSDNKFGTNFKEEADLENLVDLEKSVLGFDDLERCNLPVEEIMGYINNFVEHDMIKTIIIANENEIYNPSLKQNVSSKIDIAKYFFKSEKTIEENIDEFDSKIKRIFSEYSHYKKIKEKLIGKTIEFSLTKEYCNEVIDNLISKFLDSEKNSKVEENINKKYNSFLESKKDIIIDTLYRSDKNIRSLKHGLADFKKIYSYLYENDLFDEIDDNLLIFTLAVSFEIRSGLYSKGELEKLIEYDLLYYSPSGLIYESDKNDYKEELEFIRKIINNYYQKGIDLYFSPMIFQYVMKGFLNKEELKREIKEIKEERKEIMKRREKNPKLESILNNWWNLDDSDFYSKIDDVIQNAEKGNYKLGVYPELFYNISKLAHYRVISKNLDELKEKFKDGIKVSRKKHSYDEISSISINSIETKFNLYKTNELESKYIEFCEEIKDFTLEQVEKILKKQKNKDIKEVAKLINSNPEEFFDCITSSKEYLFKPIIVYIDIDKFIENIKENKFSNEYITDLGNFLLHKYENGDLNKQYHGYEEKLCLLKERIDNYLDELENTDLKLRFYLVQRLSNSIDKITKELENNK</sequence>
<organism evidence="2 3">
    <name type="scientific">Halanaerobacter jeridensis</name>
    <dbReference type="NCBI Taxonomy" id="706427"/>
    <lineage>
        <taxon>Bacteria</taxon>
        <taxon>Bacillati</taxon>
        <taxon>Bacillota</taxon>
        <taxon>Clostridia</taxon>
        <taxon>Halanaerobiales</taxon>
        <taxon>Halobacteroidaceae</taxon>
        <taxon>Halanaerobacter</taxon>
    </lineage>
</organism>
<proteinExistence type="predicted"/>
<keyword evidence="3" id="KW-1185">Reference proteome</keyword>
<dbReference type="Proteomes" id="UP000774000">
    <property type="component" value="Unassembled WGS sequence"/>
</dbReference>
<comment type="caution">
    <text evidence="2">The sequence shown here is derived from an EMBL/GenBank/DDBJ whole genome shotgun (WGS) entry which is preliminary data.</text>
</comment>
<protein>
    <recommendedName>
        <fullName evidence="4">KAP NTPase domain-containing protein</fullName>
    </recommendedName>
</protein>
<dbReference type="AlphaFoldDB" id="A0A938XXM8"/>
<evidence type="ECO:0000313" key="2">
    <source>
        <dbReference type="EMBL" id="MBM7558161.1"/>
    </source>
</evidence>
<evidence type="ECO:0000256" key="1">
    <source>
        <dbReference type="SAM" id="Coils"/>
    </source>
</evidence>
<dbReference type="EMBL" id="JAFBDQ010000030">
    <property type="protein sequence ID" value="MBM7558161.1"/>
    <property type="molecule type" value="Genomic_DNA"/>
</dbReference>
<feature type="coiled-coil region" evidence="1">
    <location>
        <begin position="366"/>
        <end position="430"/>
    </location>
</feature>
<evidence type="ECO:0008006" key="4">
    <source>
        <dbReference type="Google" id="ProtNLM"/>
    </source>
</evidence>
<gene>
    <name evidence="2" type="ORF">JOC47_003031</name>
</gene>
<evidence type="ECO:0000313" key="3">
    <source>
        <dbReference type="Proteomes" id="UP000774000"/>
    </source>
</evidence>
<reference evidence="2" key="1">
    <citation type="submission" date="2021-01" db="EMBL/GenBank/DDBJ databases">
        <title>Genomic Encyclopedia of Type Strains, Phase IV (KMG-IV): sequencing the most valuable type-strain genomes for metagenomic binning, comparative biology and taxonomic classification.</title>
        <authorList>
            <person name="Goeker M."/>
        </authorList>
    </citation>
    <scope>NUCLEOTIDE SEQUENCE</scope>
    <source>
        <strain evidence="2">DSM 23230</strain>
    </source>
</reference>
<dbReference type="RefSeq" id="WP_204703191.1">
    <property type="nucleotide sequence ID" value="NZ_JAFBDQ010000030.1"/>
</dbReference>
<keyword evidence="1" id="KW-0175">Coiled coil</keyword>
<accession>A0A938XXM8</accession>